<evidence type="ECO:0000313" key="2">
    <source>
        <dbReference type="Proteomes" id="UP000202176"/>
    </source>
</evidence>
<dbReference type="RefSeq" id="YP_009001178.1">
    <property type="nucleotide sequence ID" value="NC_023423.1"/>
</dbReference>
<organism evidence="1 2">
    <name type="scientific">Pithovirus sibericum</name>
    <dbReference type="NCBI Taxonomy" id="1450746"/>
    <lineage>
        <taxon>Viruses</taxon>
        <taxon>Pithoviruses</taxon>
        <taxon>Orthopithovirinae</taxon>
        <taxon>Alphapithovirus</taxon>
        <taxon>Alphapithovirus sibericum</taxon>
    </lineage>
</organism>
<dbReference type="GeneID" id="18266304"/>
<name>W5S4Z8_9VIRU</name>
<gene>
    <name evidence="1" type="ORF">pv_276</name>
</gene>
<proteinExistence type="predicted"/>
<sequence>MSNPGEENFYPSYNFRFPVEELGVTYQFENIVEECSNQTSQACSQDSQYRELIRQQFPNKEIPDNVPAAYAYSVFQQGGIFLPCVIDGEQIFVPIFPNWTTEDLLNEVFKYVFRGNLFVLFNDGTDKSLGILPPEEISFNPTLSQPDQRGRSVFFSGVQLNVL</sequence>
<dbReference type="Proteomes" id="UP000202176">
    <property type="component" value="Segment"/>
</dbReference>
<keyword evidence="2" id="KW-1185">Reference proteome</keyword>
<protein>
    <submittedName>
        <fullName evidence="1">Uncharacterized protein</fullName>
    </submittedName>
</protein>
<reference evidence="1 2" key="1">
    <citation type="journal article" date="2014" name="Proc. Natl. Acad. Sci. U.S.A.">
        <title>Thirty-thousand-year-old distant relative of giant icosahedral DNA viruses with a pandoravirus morphology.</title>
        <authorList>
            <person name="Legendre M."/>
            <person name="Bartoli J."/>
            <person name="Shmakova L."/>
            <person name="Jeudy S."/>
            <person name="Labadie K."/>
            <person name="Adrait A."/>
            <person name="Lescot M."/>
            <person name="Poirot O."/>
            <person name="Bertaux L."/>
            <person name="Bruley C."/>
            <person name="Coute Y."/>
            <person name="Rivkina E."/>
            <person name="Abergel C."/>
            <person name="Claverie J.M."/>
        </authorList>
    </citation>
    <scope>NUCLEOTIDE SEQUENCE [LARGE SCALE GENOMIC DNA]</scope>
    <source>
        <strain evidence="1">P1084-T</strain>
    </source>
</reference>
<dbReference type="EMBL" id="KF740664">
    <property type="protein sequence ID" value="AHH01843.1"/>
    <property type="molecule type" value="Genomic_DNA"/>
</dbReference>
<dbReference type="KEGG" id="vg:18266304"/>
<accession>W5S4Z8</accession>
<evidence type="ECO:0000313" key="1">
    <source>
        <dbReference type="EMBL" id="AHH01843.1"/>
    </source>
</evidence>